<evidence type="ECO:0000313" key="3">
    <source>
        <dbReference type="Proteomes" id="UP001066276"/>
    </source>
</evidence>
<gene>
    <name evidence="2" type="ORF">NDU88_007659</name>
</gene>
<feature type="region of interest" description="Disordered" evidence="1">
    <location>
        <begin position="1"/>
        <end position="127"/>
    </location>
</feature>
<feature type="region of interest" description="Disordered" evidence="1">
    <location>
        <begin position="146"/>
        <end position="222"/>
    </location>
</feature>
<dbReference type="Proteomes" id="UP001066276">
    <property type="component" value="Chromosome 2_1"/>
</dbReference>
<organism evidence="2 3">
    <name type="scientific">Pleurodeles waltl</name>
    <name type="common">Iberian ribbed newt</name>
    <dbReference type="NCBI Taxonomy" id="8319"/>
    <lineage>
        <taxon>Eukaryota</taxon>
        <taxon>Metazoa</taxon>
        <taxon>Chordata</taxon>
        <taxon>Craniata</taxon>
        <taxon>Vertebrata</taxon>
        <taxon>Euteleostomi</taxon>
        <taxon>Amphibia</taxon>
        <taxon>Batrachia</taxon>
        <taxon>Caudata</taxon>
        <taxon>Salamandroidea</taxon>
        <taxon>Salamandridae</taxon>
        <taxon>Pleurodelinae</taxon>
        <taxon>Pleurodeles</taxon>
    </lineage>
</organism>
<feature type="compositionally biased region" description="Basic and acidic residues" evidence="1">
    <location>
        <begin position="157"/>
        <end position="175"/>
    </location>
</feature>
<proteinExistence type="predicted"/>
<feature type="compositionally biased region" description="Basic and acidic residues" evidence="1">
    <location>
        <begin position="49"/>
        <end position="61"/>
    </location>
</feature>
<feature type="compositionally biased region" description="Basic and acidic residues" evidence="1">
    <location>
        <begin position="205"/>
        <end position="222"/>
    </location>
</feature>
<evidence type="ECO:0000256" key="1">
    <source>
        <dbReference type="SAM" id="MobiDB-lite"/>
    </source>
</evidence>
<keyword evidence="3" id="KW-1185">Reference proteome</keyword>
<sequence length="222" mass="23738">MDSLRKQQGGRGQERQDGGRTLRVLWTPPSSARKAKPCRTRSGNLGVPRDPRLKSRKKSDAGRCPGEGRAQRRERSGVGTARGGPAGRRAEQWPEPEAVGAGCGVPDPARGGAERGTGRAGPGTAGHCRLLVSRVGDWARGRAPWLKRAPGLGLGPRMKEDPGLPHLGEAGERTRRGCSTCPELPTGPWPRQTLKRARSSGGGTRRSEACPRGPSERERAEE</sequence>
<dbReference type="AlphaFoldDB" id="A0AAV7VRF6"/>
<reference evidence="2" key="1">
    <citation type="journal article" date="2022" name="bioRxiv">
        <title>Sequencing and chromosome-scale assembly of the giantPleurodeles waltlgenome.</title>
        <authorList>
            <person name="Brown T."/>
            <person name="Elewa A."/>
            <person name="Iarovenko S."/>
            <person name="Subramanian E."/>
            <person name="Araus A.J."/>
            <person name="Petzold A."/>
            <person name="Susuki M."/>
            <person name="Suzuki K.-i.T."/>
            <person name="Hayashi T."/>
            <person name="Toyoda A."/>
            <person name="Oliveira C."/>
            <person name="Osipova E."/>
            <person name="Leigh N.D."/>
            <person name="Simon A."/>
            <person name="Yun M.H."/>
        </authorList>
    </citation>
    <scope>NUCLEOTIDE SEQUENCE</scope>
    <source>
        <strain evidence="2">20211129_DDA</strain>
        <tissue evidence="2">Liver</tissue>
    </source>
</reference>
<dbReference type="EMBL" id="JANPWB010000003">
    <property type="protein sequence ID" value="KAJ1203878.1"/>
    <property type="molecule type" value="Genomic_DNA"/>
</dbReference>
<accession>A0AAV7VRF6</accession>
<comment type="caution">
    <text evidence="2">The sequence shown here is derived from an EMBL/GenBank/DDBJ whole genome shotgun (WGS) entry which is preliminary data.</text>
</comment>
<evidence type="ECO:0000313" key="2">
    <source>
        <dbReference type="EMBL" id="KAJ1203878.1"/>
    </source>
</evidence>
<protein>
    <submittedName>
        <fullName evidence="2">Uncharacterized protein</fullName>
    </submittedName>
</protein>
<name>A0AAV7VRF6_PLEWA</name>